<dbReference type="OrthoDB" id="1751309at2"/>
<dbReference type="Pfam" id="PF26226">
    <property type="entry name" value="DUF8052"/>
    <property type="match status" value="1"/>
</dbReference>
<dbReference type="RefSeq" id="WP_120470375.1">
    <property type="nucleotide sequence ID" value="NZ_CATAJS010000098.1"/>
</dbReference>
<keyword evidence="3" id="KW-1185">Reference proteome</keyword>
<dbReference type="Proteomes" id="UP000280696">
    <property type="component" value="Unassembled WGS sequence"/>
</dbReference>
<protein>
    <recommendedName>
        <fullName evidence="1">DUF8052 domain-containing protein</fullName>
    </recommendedName>
</protein>
<evidence type="ECO:0000259" key="1">
    <source>
        <dbReference type="Pfam" id="PF26226"/>
    </source>
</evidence>
<accession>A0A3A9AT01</accession>
<comment type="caution">
    <text evidence="2">The sequence shown here is derived from an EMBL/GenBank/DDBJ whole genome shotgun (WGS) entry which is preliminary data.</text>
</comment>
<gene>
    <name evidence="2" type="ORF">D7V94_12795</name>
</gene>
<dbReference type="InterPro" id="IPR058365">
    <property type="entry name" value="DUF8052"/>
</dbReference>
<name>A0A3A9AT01_9FIRM</name>
<organism evidence="2 3">
    <name type="scientific">Parablautia intestinalis</name>
    <dbReference type="NCBI Taxonomy" id="2320100"/>
    <lineage>
        <taxon>Bacteria</taxon>
        <taxon>Bacillati</taxon>
        <taxon>Bacillota</taxon>
        <taxon>Clostridia</taxon>
        <taxon>Lachnospirales</taxon>
        <taxon>Lachnospiraceae</taxon>
        <taxon>Parablautia</taxon>
    </lineage>
</organism>
<dbReference type="EMBL" id="RAYQ01000013">
    <property type="protein sequence ID" value="RKI90663.1"/>
    <property type="molecule type" value="Genomic_DNA"/>
</dbReference>
<evidence type="ECO:0000313" key="3">
    <source>
        <dbReference type="Proteomes" id="UP000280696"/>
    </source>
</evidence>
<proteinExistence type="predicted"/>
<dbReference type="AlphaFoldDB" id="A0A3A9AT01"/>
<reference evidence="2 3" key="1">
    <citation type="submission" date="2018-09" db="EMBL/GenBank/DDBJ databases">
        <title>Murine metabolic-syndrome-specific gut microbial biobank.</title>
        <authorList>
            <person name="Liu C."/>
        </authorList>
    </citation>
    <scope>NUCLEOTIDE SEQUENCE [LARGE SCALE GENOMIC DNA]</scope>
    <source>
        <strain evidence="2 3">0.1xD8-82</strain>
    </source>
</reference>
<feature type="domain" description="DUF8052" evidence="1">
    <location>
        <begin position="6"/>
        <end position="163"/>
    </location>
</feature>
<evidence type="ECO:0000313" key="2">
    <source>
        <dbReference type="EMBL" id="RKI90663.1"/>
    </source>
</evidence>
<sequence length="176" mass="21018">MQYTRETAINRLLESYRAYFNITMFEGEQYPLTAICEFFEHSEKYVISRQASLWAANCEEFVYLFNMEQLSCEEFERCRDFAWEDGQKRANIGPGHMYTYVTPIFICDSCREDAKAALRKSRLYKSFRFSLHGWIDFHTAVFEVEKGQITTNRSGKCVEKILKNVLFNQKKRRRFL</sequence>